<name>A0AAW1D0L3_9HEMI</name>
<dbReference type="SUPFAM" id="SSF55681">
    <property type="entry name" value="Class II aaRS and biotin synthetases"/>
    <property type="match status" value="1"/>
</dbReference>
<evidence type="ECO:0000256" key="14">
    <source>
        <dbReference type="ARBA" id="ARBA00049255"/>
    </source>
</evidence>
<dbReference type="GO" id="GO:0006432">
    <property type="term" value="P:phenylalanyl-tRNA aminoacylation"/>
    <property type="evidence" value="ECO:0007669"/>
    <property type="project" value="InterPro"/>
</dbReference>
<evidence type="ECO:0000256" key="16">
    <source>
        <dbReference type="ARBA" id="ARBA00073229"/>
    </source>
</evidence>
<dbReference type="InterPro" id="IPR002319">
    <property type="entry name" value="Phenylalanyl-tRNA_Synthase"/>
</dbReference>
<evidence type="ECO:0000256" key="9">
    <source>
        <dbReference type="ARBA" id="ARBA00022946"/>
    </source>
</evidence>
<evidence type="ECO:0000256" key="13">
    <source>
        <dbReference type="ARBA" id="ARBA00031194"/>
    </source>
</evidence>
<dbReference type="GO" id="GO:0004826">
    <property type="term" value="F:phenylalanine-tRNA ligase activity"/>
    <property type="evidence" value="ECO:0007669"/>
    <property type="project" value="UniProtKB-EC"/>
</dbReference>
<comment type="caution">
    <text evidence="19">The sequence shown here is derived from an EMBL/GenBank/DDBJ whole genome shotgun (WGS) entry which is preliminary data.</text>
</comment>
<dbReference type="AlphaFoldDB" id="A0AAW1D0L3"/>
<evidence type="ECO:0000256" key="5">
    <source>
        <dbReference type="ARBA" id="ARBA00022598"/>
    </source>
</evidence>
<evidence type="ECO:0000256" key="12">
    <source>
        <dbReference type="ARBA" id="ARBA00023146"/>
    </source>
</evidence>
<evidence type="ECO:0000259" key="18">
    <source>
        <dbReference type="PROSITE" id="PS51447"/>
    </source>
</evidence>
<evidence type="ECO:0000259" key="17">
    <source>
        <dbReference type="PROSITE" id="PS50862"/>
    </source>
</evidence>
<dbReference type="Gene3D" id="3.30.70.380">
    <property type="entry name" value="Ferrodoxin-fold anticodon-binding domain"/>
    <property type="match status" value="1"/>
</dbReference>
<evidence type="ECO:0000313" key="20">
    <source>
        <dbReference type="Proteomes" id="UP001461498"/>
    </source>
</evidence>
<dbReference type="PANTHER" id="PTHR11538:SF41">
    <property type="entry name" value="PHENYLALANINE--TRNA LIGASE, MITOCHONDRIAL"/>
    <property type="match status" value="1"/>
</dbReference>
<dbReference type="FunFam" id="3.30.930.10:FF:000041">
    <property type="entry name" value="Phenylalanyl-tRNA synthetase 2, mitochondrial"/>
    <property type="match status" value="1"/>
</dbReference>
<keyword evidence="20" id="KW-1185">Reference proteome</keyword>
<feature type="domain" description="FDX-ACB" evidence="18">
    <location>
        <begin position="333"/>
        <end position="424"/>
    </location>
</feature>
<evidence type="ECO:0000256" key="1">
    <source>
        <dbReference type="ARBA" id="ARBA00004305"/>
    </source>
</evidence>
<dbReference type="InterPro" id="IPR004530">
    <property type="entry name" value="Phe-tRNA-synth_IIc_mito"/>
</dbReference>
<comment type="similarity">
    <text evidence="2">Belongs to the class-II aminoacyl-tRNA synthetase family.</text>
</comment>
<dbReference type="GO" id="GO:0005524">
    <property type="term" value="F:ATP binding"/>
    <property type="evidence" value="ECO:0007669"/>
    <property type="project" value="UniProtKB-KW"/>
</dbReference>
<accession>A0AAW1D0L3</accession>
<dbReference type="SMART" id="SM00896">
    <property type="entry name" value="FDX-ACB"/>
    <property type="match status" value="1"/>
</dbReference>
<dbReference type="PROSITE" id="PS51447">
    <property type="entry name" value="FDX_ACB"/>
    <property type="match status" value="1"/>
</dbReference>
<dbReference type="Pfam" id="PF03147">
    <property type="entry name" value="FDX-ACB"/>
    <property type="match status" value="1"/>
</dbReference>
<dbReference type="Proteomes" id="UP001461498">
    <property type="component" value="Unassembled WGS sequence"/>
</dbReference>
<sequence>MQYHKVFRVPNFLKLSTKPGTENQVIKILGDAYYTDDYTNITPKIISYIGRNLHNRQFNPLCITKQKIIDYFFKTFKNSRGNPLFSMYDDLNPVVTVHENFDSLLIPKNHASRSRSDCYYINRNQLLRAHTTAHQSELVRMGLDKFVIFGDVYRRDDIDSTHYPVFHQSDAVCLFGKTEMEKMVGNNVSIFERQISEDTPDRQSYHTLDAAKIVEMHLKSTLINLIKNLYGKDTPCRWVDEYFPFTHPSWELEIFSNDKWVEVLGCGIVRHRILQQAGAVDKIGWAFGMGLERIAMHLYGIPDIRLFWSNDTGFLNQFKDKTIHDKITYQPVSIYPQCINDISFWIPENFEPKDFFDLVREVGGDIVEQIHLVDDFTNPKTSKRSLCYRIVYRHLEKTLTKDEVNSIHKLIEVKATEHLGVTIR</sequence>
<dbReference type="CDD" id="cd00496">
    <property type="entry name" value="PheRS_alpha_core"/>
    <property type="match status" value="1"/>
</dbReference>
<keyword evidence="5" id="KW-0436">Ligase</keyword>
<evidence type="ECO:0000256" key="10">
    <source>
        <dbReference type="ARBA" id="ARBA00022990"/>
    </source>
</evidence>
<dbReference type="InterPro" id="IPR045864">
    <property type="entry name" value="aa-tRNA-synth_II/BPL/LPL"/>
</dbReference>
<proteinExistence type="inferred from homology"/>
<protein>
    <recommendedName>
        <fullName evidence="16">Phenylalanine--tRNA ligase, mitochondrial</fullName>
        <ecNumber evidence="4">6.1.1.20</ecNumber>
    </recommendedName>
    <alternativeName>
        <fullName evidence="13">Phenylalanyl-tRNA synthetase</fullName>
    </alternativeName>
</protein>
<dbReference type="NCBIfam" id="TIGR00469">
    <property type="entry name" value="pheS_mito"/>
    <property type="match status" value="1"/>
</dbReference>
<evidence type="ECO:0000256" key="3">
    <source>
        <dbReference type="ARBA" id="ARBA00011245"/>
    </source>
</evidence>
<dbReference type="InterPro" id="IPR006195">
    <property type="entry name" value="aa-tRNA-synth_II"/>
</dbReference>
<evidence type="ECO:0000256" key="7">
    <source>
        <dbReference type="ARBA" id="ARBA00022840"/>
    </source>
</evidence>
<reference evidence="19 20" key="1">
    <citation type="submission" date="2022-12" db="EMBL/GenBank/DDBJ databases">
        <title>Chromosome-level genome assembly of true bugs.</title>
        <authorList>
            <person name="Ma L."/>
            <person name="Li H."/>
        </authorList>
    </citation>
    <scope>NUCLEOTIDE SEQUENCE [LARGE SCALE GENOMIC DNA]</scope>
    <source>
        <strain evidence="19">Lab_2022b</strain>
    </source>
</reference>
<keyword evidence="12" id="KW-0030">Aminoacyl-tRNA synthetase</keyword>
<dbReference type="FunFam" id="3.30.70.380:FF:000002">
    <property type="entry name" value="phenylalanine--tRNA ligase, mitochondrial"/>
    <property type="match status" value="1"/>
</dbReference>
<evidence type="ECO:0000256" key="2">
    <source>
        <dbReference type="ARBA" id="ARBA00008226"/>
    </source>
</evidence>
<keyword evidence="10" id="KW-0007">Acetylation</keyword>
<dbReference type="PROSITE" id="PS50862">
    <property type="entry name" value="AA_TRNA_LIGASE_II"/>
    <property type="match status" value="1"/>
</dbReference>
<dbReference type="EMBL" id="JAPXFL010000007">
    <property type="protein sequence ID" value="KAK9503795.1"/>
    <property type="molecule type" value="Genomic_DNA"/>
</dbReference>
<evidence type="ECO:0000256" key="6">
    <source>
        <dbReference type="ARBA" id="ARBA00022741"/>
    </source>
</evidence>
<dbReference type="GO" id="GO:0005759">
    <property type="term" value="C:mitochondrial matrix"/>
    <property type="evidence" value="ECO:0007669"/>
    <property type="project" value="UniProtKB-SubCell"/>
</dbReference>
<evidence type="ECO:0000256" key="8">
    <source>
        <dbReference type="ARBA" id="ARBA00022917"/>
    </source>
</evidence>
<dbReference type="EC" id="6.1.1.20" evidence="4"/>
<evidence type="ECO:0000256" key="11">
    <source>
        <dbReference type="ARBA" id="ARBA00023128"/>
    </source>
</evidence>
<dbReference type="InterPro" id="IPR036690">
    <property type="entry name" value="Fdx_antiC-bd_sf"/>
</dbReference>
<dbReference type="PANTHER" id="PTHR11538">
    <property type="entry name" value="PHENYLALANYL-TRNA SYNTHETASE"/>
    <property type="match status" value="1"/>
</dbReference>
<comment type="subcellular location">
    <subcellularLocation>
        <location evidence="1">Mitochondrion matrix</location>
    </subcellularLocation>
</comment>
<keyword evidence="6" id="KW-0547">Nucleotide-binding</keyword>
<evidence type="ECO:0000256" key="4">
    <source>
        <dbReference type="ARBA" id="ARBA00012814"/>
    </source>
</evidence>
<dbReference type="GO" id="GO:0000049">
    <property type="term" value="F:tRNA binding"/>
    <property type="evidence" value="ECO:0007669"/>
    <property type="project" value="InterPro"/>
</dbReference>
<dbReference type="SUPFAM" id="SSF54991">
    <property type="entry name" value="Anticodon-binding domain of PheRS"/>
    <property type="match status" value="1"/>
</dbReference>
<evidence type="ECO:0000256" key="15">
    <source>
        <dbReference type="ARBA" id="ARBA00060211"/>
    </source>
</evidence>
<organism evidence="19 20">
    <name type="scientific">Rhynocoris fuscipes</name>
    <dbReference type="NCBI Taxonomy" id="488301"/>
    <lineage>
        <taxon>Eukaryota</taxon>
        <taxon>Metazoa</taxon>
        <taxon>Ecdysozoa</taxon>
        <taxon>Arthropoda</taxon>
        <taxon>Hexapoda</taxon>
        <taxon>Insecta</taxon>
        <taxon>Pterygota</taxon>
        <taxon>Neoptera</taxon>
        <taxon>Paraneoptera</taxon>
        <taxon>Hemiptera</taxon>
        <taxon>Heteroptera</taxon>
        <taxon>Panheteroptera</taxon>
        <taxon>Cimicomorpha</taxon>
        <taxon>Reduviidae</taxon>
        <taxon>Harpactorinae</taxon>
        <taxon>Harpactorini</taxon>
        <taxon>Rhynocoris</taxon>
    </lineage>
</organism>
<keyword evidence="7" id="KW-0067">ATP-binding</keyword>
<dbReference type="InterPro" id="IPR005121">
    <property type="entry name" value="Fdx_antiC-bd"/>
</dbReference>
<keyword evidence="11" id="KW-0496">Mitochondrion</keyword>
<comment type="subunit">
    <text evidence="3">Monomer.</text>
</comment>
<comment type="catalytic activity">
    <reaction evidence="14">
        <text>tRNA(Phe) + L-phenylalanine + ATP = L-phenylalanyl-tRNA(Phe) + AMP + diphosphate + H(+)</text>
        <dbReference type="Rhea" id="RHEA:19413"/>
        <dbReference type="Rhea" id="RHEA-COMP:9668"/>
        <dbReference type="Rhea" id="RHEA-COMP:9699"/>
        <dbReference type="ChEBI" id="CHEBI:15378"/>
        <dbReference type="ChEBI" id="CHEBI:30616"/>
        <dbReference type="ChEBI" id="CHEBI:33019"/>
        <dbReference type="ChEBI" id="CHEBI:58095"/>
        <dbReference type="ChEBI" id="CHEBI:78442"/>
        <dbReference type="ChEBI" id="CHEBI:78531"/>
        <dbReference type="ChEBI" id="CHEBI:456215"/>
        <dbReference type="EC" id="6.1.1.20"/>
    </reaction>
</comment>
<feature type="domain" description="Aminoacyl-transfer RNA synthetases class-II family profile" evidence="17">
    <location>
        <begin position="66"/>
        <end position="331"/>
    </location>
</feature>
<gene>
    <name evidence="19" type="ORF">O3M35_010277</name>
</gene>
<comment type="function">
    <text evidence="15">Is responsible for the charging of tRNA(Phe) with phenylalanine in mitochondrial translation. To a lesser extent, also catalyzes direct attachment of m-Tyr (an oxidized version of Phe) to tRNA(Phe), thereby opening the way for delivery of the misacylated tRNA to the ribosome and incorporation of ROS-damaged amino acid into proteins.</text>
</comment>
<dbReference type="Gene3D" id="3.30.930.10">
    <property type="entry name" value="Bira Bifunctional Protein, Domain 2"/>
    <property type="match status" value="1"/>
</dbReference>
<keyword evidence="9" id="KW-0809">Transit peptide</keyword>
<evidence type="ECO:0000313" key="19">
    <source>
        <dbReference type="EMBL" id="KAK9503795.1"/>
    </source>
</evidence>
<dbReference type="Pfam" id="PF01409">
    <property type="entry name" value="tRNA-synt_2d"/>
    <property type="match status" value="2"/>
</dbReference>
<keyword evidence="8" id="KW-0648">Protein biosynthesis</keyword>